<dbReference type="InterPro" id="IPR025816">
    <property type="entry name" value="RrmJ-type_MeTrfase"/>
</dbReference>
<organism evidence="5 6">
    <name type="scientific">Mesorhabditis belari</name>
    <dbReference type="NCBI Taxonomy" id="2138241"/>
    <lineage>
        <taxon>Eukaryota</taxon>
        <taxon>Metazoa</taxon>
        <taxon>Ecdysozoa</taxon>
        <taxon>Nematoda</taxon>
        <taxon>Chromadorea</taxon>
        <taxon>Rhabditida</taxon>
        <taxon>Rhabditina</taxon>
        <taxon>Rhabditomorpha</taxon>
        <taxon>Rhabditoidea</taxon>
        <taxon>Rhabditidae</taxon>
        <taxon>Mesorhabditinae</taxon>
        <taxon>Mesorhabditis</taxon>
    </lineage>
</organism>
<sequence length="954" mass="109921">MYSSSISDSDDEQQEARNETANNHSNKAFRKVNKYNSSSARQRSVSEDEEEEVAPVEDDEPNHDESSSVERASTPEFFPDDDEPPAVERETSTSNRKRPLHEDEGGDQSPLKKPAGGIGERLMAKMGFKPGEGLGRDKQGIAEPIKLAMQKGRMGLGHQESKALQYDPTKQWDDSEEKKTVEETPVWMSLFSDDANGLVERQDEVNRVIKDKKQFLVAEKKLFIEDEVDVVDGQLLKKLLEAKTVFDSLNDRDLRNSRTRANPYETIGSGIFQNRAAMKSANMDGIFNFLFSKEDTNLLEEKCPLDVNKPGKNDKHRHQELFYFADVCAGPGGFSEYQLWRKNFYNAKGSDDFKLSKFLASSPLFFEPYYGTHDDGDVTKPANIDSFEDLVKRGTEGIGVDLMMADGGFCVDGQENIQEILSKRIYLCQLLVSLCIVREGGNFYCKLFDVFTRFSYELIFLMSLCYQDVCIHKPHTSRPANSERYIICKGLMKRFSDPIRDFLKAVNRKQQELVEKKSDKDVQQLLPHHFGNELTESERLFLIYITDNNNMIAKRQAHYLEKYRVFATNVGLVDMDQADLREKCMKYWRVPYDMQPHDSRRTGLNRVQQVHSPEQLMSKFAPKMFGSNDFSAKSFEFEKHWEEIFIKNAKPGQYVHEEYRCFWATEFKTNQSAPVKMKVLVATPDAVYYLDESSHWTTCDRFLYRVPGPSILLVELTEEMAKSNGKLSLPGKNNGSIIRIFDAAVLAGDDVSKLSYDDRMKCIVKYCKAATLVENVVHVAMPVQKPYNSRGRGRGQPQFTFERKSYTPLRLVPAKVFTLDRLNEHLPRELVLNNENIGVIEEDGKSYMVSGLFVIKFLQDRWSMQISRKMRQCYAFNMDTRISVFSDRFEHSGCLTTFWDTLVTAKRPHYRMFWNWRAKYGDTPYGPRWILNDEQNAAGPTLHEINKRMNELKQ</sequence>
<dbReference type="GO" id="GO:0016556">
    <property type="term" value="P:mRNA modification"/>
    <property type="evidence" value="ECO:0007669"/>
    <property type="project" value="UniProtKB-UniRule"/>
</dbReference>
<dbReference type="GO" id="GO:0005634">
    <property type="term" value="C:nucleus"/>
    <property type="evidence" value="ECO:0007669"/>
    <property type="project" value="UniProtKB-SubCell"/>
</dbReference>
<feature type="domain" description="RrmJ-type SAM-dependent 2'-O-MTase" evidence="4">
    <location>
        <begin position="271"/>
        <end position="492"/>
    </location>
</feature>
<accession>A0AAF3ES20</accession>
<dbReference type="PROSITE" id="PS51613">
    <property type="entry name" value="SAM_MT_RRMJ"/>
    <property type="match status" value="1"/>
</dbReference>
<feature type="compositionally biased region" description="Polar residues" evidence="2">
    <location>
        <begin position="34"/>
        <end position="43"/>
    </location>
</feature>
<evidence type="ECO:0000259" key="3">
    <source>
        <dbReference type="PROSITE" id="PS50174"/>
    </source>
</evidence>
<protein>
    <recommendedName>
        <fullName evidence="1">Cap-specific mRNA (nucleoside-2'-O-)-methyltransferase 1</fullName>
        <ecNumber evidence="1">2.1.1.57</ecNumber>
    </recommendedName>
    <alternativeName>
        <fullName evidence="1">Cap1 2'O-ribose methyltransferase 1</fullName>
    </alternativeName>
</protein>
<keyword evidence="1" id="KW-0506">mRNA capping</keyword>
<dbReference type="SUPFAM" id="SSF53335">
    <property type="entry name" value="S-adenosyl-L-methionine-dependent methyltransferases"/>
    <property type="match status" value="1"/>
</dbReference>
<keyword evidence="1" id="KW-0808">Transferase</keyword>
<dbReference type="FunFam" id="3.40.50.12760:FF:000004">
    <property type="entry name" value="FtsJ-like methyltransferase"/>
    <property type="match status" value="1"/>
</dbReference>
<dbReference type="AlphaFoldDB" id="A0AAF3ES20"/>
<dbReference type="Pfam" id="PF01728">
    <property type="entry name" value="FtsJ"/>
    <property type="match status" value="1"/>
</dbReference>
<dbReference type="GO" id="GO:0004483">
    <property type="term" value="F:methyltransferase cap1 activity"/>
    <property type="evidence" value="ECO:0007669"/>
    <property type="project" value="UniProtKB-UniRule"/>
</dbReference>
<keyword evidence="1" id="KW-0489">Methyltransferase</keyword>
<evidence type="ECO:0000256" key="2">
    <source>
        <dbReference type="SAM" id="MobiDB-lite"/>
    </source>
</evidence>
<keyword evidence="1" id="KW-0539">Nucleus</keyword>
<keyword evidence="5" id="KW-1185">Reference proteome</keyword>
<dbReference type="PANTHER" id="PTHR16121">
    <property type="entry name" value="CAP-SPECIFIC MRNA (NUCLEOSIDE-2'-O-)-METHYLTRANSFERASE 1-RELATED"/>
    <property type="match status" value="1"/>
</dbReference>
<dbReference type="SMART" id="SM00443">
    <property type="entry name" value="G_patch"/>
    <property type="match status" value="1"/>
</dbReference>
<dbReference type="InterPro" id="IPR029063">
    <property type="entry name" value="SAM-dependent_MTases_sf"/>
</dbReference>
<dbReference type="GO" id="GO:0032259">
    <property type="term" value="P:methylation"/>
    <property type="evidence" value="ECO:0007669"/>
    <property type="project" value="UniProtKB-KW"/>
</dbReference>
<dbReference type="Pfam" id="PF01585">
    <property type="entry name" value="G-patch"/>
    <property type="match status" value="1"/>
</dbReference>
<dbReference type="WBParaSite" id="MBELARI_LOCUS16922">
    <property type="protein sequence ID" value="MBELARI_LOCUS16922"/>
    <property type="gene ID" value="MBELARI_LOCUS16922"/>
</dbReference>
<dbReference type="GO" id="GO:0005737">
    <property type="term" value="C:cytoplasm"/>
    <property type="evidence" value="ECO:0007669"/>
    <property type="project" value="TreeGrafter"/>
</dbReference>
<dbReference type="GO" id="GO:0006370">
    <property type="term" value="P:7-methylguanosine mRNA capping"/>
    <property type="evidence" value="ECO:0007669"/>
    <property type="project" value="UniProtKB-UniRule"/>
</dbReference>
<dbReference type="PANTHER" id="PTHR16121:SF0">
    <property type="entry name" value="CAP-SPECIFIC MRNA (NUCLEOSIDE-2'-O-)-METHYLTRANSFERASE 1"/>
    <property type="match status" value="1"/>
</dbReference>
<name>A0AAF3ES20_9BILA</name>
<comment type="function">
    <text evidence="1">S-adenosyl-L-methionine-dependent methyltransferase that mediates RNA cap1 2'-O-ribose methylation to the 5'-cap structure of RNAs. Methylates the ribose of the first nucleotide of a m(7)GpppG-capped mRNA to produce m(7)GpppNmp (cap1).</text>
</comment>
<dbReference type="GO" id="GO:0003676">
    <property type="term" value="F:nucleic acid binding"/>
    <property type="evidence" value="ECO:0007669"/>
    <property type="project" value="UniProtKB-UniRule"/>
</dbReference>
<reference evidence="6" key="1">
    <citation type="submission" date="2024-02" db="UniProtKB">
        <authorList>
            <consortium name="WormBaseParasite"/>
        </authorList>
    </citation>
    <scope>IDENTIFICATION</scope>
</reference>
<keyword evidence="1" id="KW-0507">mRNA processing</keyword>
<dbReference type="Proteomes" id="UP000887575">
    <property type="component" value="Unassembled WGS sequence"/>
</dbReference>
<keyword evidence="1" id="KW-0949">S-adenosyl-L-methionine</keyword>
<comment type="subcellular location">
    <subcellularLocation>
        <location evidence="1">Nucleus</location>
    </subcellularLocation>
</comment>
<evidence type="ECO:0000256" key="1">
    <source>
        <dbReference type="RuleBase" id="RU368012"/>
    </source>
</evidence>
<evidence type="ECO:0000313" key="5">
    <source>
        <dbReference type="Proteomes" id="UP000887575"/>
    </source>
</evidence>
<feature type="compositionally biased region" description="Acidic residues" evidence="2">
    <location>
        <begin position="47"/>
        <end position="62"/>
    </location>
</feature>
<dbReference type="Gene3D" id="3.40.50.12760">
    <property type="match status" value="1"/>
</dbReference>
<dbReference type="InterPro" id="IPR002877">
    <property type="entry name" value="RNA_MeTrfase_FtsJ_dom"/>
</dbReference>
<evidence type="ECO:0000313" key="6">
    <source>
        <dbReference type="WBParaSite" id="MBELARI_LOCUS16922"/>
    </source>
</evidence>
<dbReference type="PROSITE" id="PS50174">
    <property type="entry name" value="G_PATCH"/>
    <property type="match status" value="1"/>
</dbReference>
<feature type="domain" description="G-patch" evidence="3">
    <location>
        <begin position="115"/>
        <end position="161"/>
    </location>
</feature>
<dbReference type="InterPro" id="IPR000467">
    <property type="entry name" value="G_patch_dom"/>
</dbReference>
<feature type="region of interest" description="Disordered" evidence="2">
    <location>
        <begin position="1"/>
        <end position="118"/>
    </location>
</feature>
<evidence type="ECO:0000259" key="4">
    <source>
        <dbReference type="PROSITE" id="PS51613"/>
    </source>
</evidence>
<comment type="catalytic activity">
    <reaction evidence="1">
        <text>a 5'-end (N(7)-methyl 5'-triphosphoguanosine)-ribonucleoside in mRNA + S-adenosyl-L-methionine = a 5'-end (N(7)-methyl 5'-triphosphoguanosine)-(2'-O-methyl-ribonucleoside) in mRNA + S-adenosyl-L-homocysteine + H(+)</text>
        <dbReference type="Rhea" id="RHEA:67020"/>
        <dbReference type="Rhea" id="RHEA-COMP:17167"/>
        <dbReference type="Rhea" id="RHEA-COMP:17168"/>
        <dbReference type="ChEBI" id="CHEBI:15378"/>
        <dbReference type="ChEBI" id="CHEBI:57856"/>
        <dbReference type="ChEBI" id="CHEBI:59789"/>
        <dbReference type="ChEBI" id="CHEBI:156461"/>
        <dbReference type="ChEBI" id="CHEBI:167609"/>
        <dbReference type="EC" id="2.1.1.57"/>
    </reaction>
</comment>
<proteinExistence type="predicted"/>
<dbReference type="EC" id="2.1.1.57" evidence="1"/>
<dbReference type="InterPro" id="IPR050851">
    <property type="entry name" value="mRNA_Cap_2O-Ribose_MeTrfase"/>
</dbReference>